<evidence type="ECO:0000313" key="3">
    <source>
        <dbReference type="Proteomes" id="UP000252884"/>
    </source>
</evidence>
<protein>
    <submittedName>
        <fullName evidence="2">Uncharacterized protein</fullName>
    </submittedName>
</protein>
<organism evidence="2 3">
    <name type="scientific">Pseudorhodoferax soli</name>
    <dbReference type="NCBI Taxonomy" id="545864"/>
    <lineage>
        <taxon>Bacteria</taxon>
        <taxon>Pseudomonadati</taxon>
        <taxon>Pseudomonadota</taxon>
        <taxon>Betaproteobacteria</taxon>
        <taxon>Burkholderiales</taxon>
        <taxon>Comamonadaceae</taxon>
    </lineage>
</organism>
<gene>
    <name evidence="2" type="ORF">DES41_111176</name>
</gene>
<sequence length="237" mass="25466">MLATGVGQLGSASCQHLGLSRCLEQGTNAACGAGSIPFVAVVSAARMVPLDQLAQHAHAGSDVDRGRAERAVPQEGLQGPQVHAAVLQVGRERMAQHVRRHEREAGGLRVLAHELAQMGVAHAHQRSGVHEHGIGLLLALRPRQKDVSSPAQVLLEPVPGVLAVDHQALARALAGHGDGAFRTLELVQSEPHQLIGPQACCIEQLEHRAIAQSEGRCRVWRRQKALNLRLRRRVGLR</sequence>
<evidence type="ECO:0000256" key="1">
    <source>
        <dbReference type="SAM" id="MobiDB-lite"/>
    </source>
</evidence>
<dbReference type="AlphaFoldDB" id="A0A368XGS0"/>
<comment type="caution">
    <text evidence="2">The sequence shown here is derived from an EMBL/GenBank/DDBJ whole genome shotgun (WGS) entry which is preliminary data.</text>
</comment>
<keyword evidence="3" id="KW-1185">Reference proteome</keyword>
<name>A0A368XGS0_9BURK</name>
<evidence type="ECO:0000313" key="2">
    <source>
        <dbReference type="EMBL" id="RCW66218.1"/>
    </source>
</evidence>
<dbReference type="EMBL" id="QPJK01000011">
    <property type="protein sequence ID" value="RCW66218.1"/>
    <property type="molecule type" value="Genomic_DNA"/>
</dbReference>
<reference evidence="2 3" key="1">
    <citation type="submission" date="2018-07" db="EMBL/GenBank/DDBJ databases">
        <title>Genomic Encyclopedia of Type Strains, Phase IV (KMG-IV): sequencing the most valuable type-strain genomes for metagenomic binning, comparative biology and taxonomic classification.</title>
        <authorList>
            <person name="Goeker M."/>
        </authorList>
    </citation>
    <scope>NUCLEOTIDE SEQUENCE [LARGE SCALE GENOMIC DNA]</scope>
    <source>
        <strain evidence="2 3">DSM 21634</strain>
    </source>
</reference>
<feature type="region of interest" description="Disordered" evidence="1">
    <location>
        <begin position="58"/>
        <end position="77"/>
    </location>
</feature>
<proteinExistence type="predicted"/>
<feature type="compositionally biased region" description="Basic and acidic residues" evidence="1">
    <location>
        <begin position="59"/>
        <end position="72"/>
    </location>
</feature>
<accession>A0A368XGS0</accession>
<dbReference type="Proteomes" id="UP000252884">
    <property type="component" value="Unassembled WGS sequence"/>
</dbReference>